<protein>
    <submittedName>
        <fullName evidence="1">Uncharacterized protein</fullName>
    </submittedName>
</protein>
<evidence type="ECO:0000313" key="1">
    <source>
        <dbReference type="EMBL" id="GBM37919.1"/>
    </source>
</evidence>
<comment type="caution">
    <text evidence="1">The sequence shown here is derived from an EMBL/GenBank/DDBJ whole genome shotgun (WGS) entry which is preliminary data.</text>
</comment>
<keyword evidence="2" id="KW-1185">Reference proteome</keyword>
<reference evidence="1 2" key="1">
    <citation type="journal article" date="2019" name="Sci. Rep.">
        <title>Orb-weaving spider Araneus ventricosus genome elucidates the spidroin gene catalogue.</title>
        <authorList>
            <person name="Kono N."/>
            <person name="Nakamura H."/>
            <person name="Ohtoshi R."/>
            <person name="Moran D.A.P."/>
            <person name="Shinohara A."/>
            <person name="Yoshida Y."/>
            <person name="Fujiwara M."/>
            <person name="Mori M."/>
            <person name="Tomita M."/>
            <person name="Arakawa K."/>
        </authorList>
    </citation>
    <scope>NUCLEOTIDE SEQUENCE [LARGE SCALE GENOMIC DNA]</scope>
</reference>
<dbReference type="Proteomes" id="UP000499080">
    <property type="component" value="Unassembled WGS sequence"/>
</dbReference>
<dbReference type="EMBL" id="BGPR01000853">
    <property type="protein sequence ID" value="GBM37919.1"/>
    <property type="molecule type" value="Genomic_DNA"/>
</dbReference>
<organism evidence="1 2">
    <name type="scientific">Araneus ventricosus</name>
    <name type="common">Orbweaver spider</name>
    <name type="synonym">Epeira ventricosa</name>
    <dbReference type="NCBI Taxonomy" id="182803"/>
    <lineage>
        <taxon>Eukaryota</taxon>
        <taxon>Metazoa</taxon>
        <taxon>Ecdysozoa</taxon>
        <taxon>Arthropoda</taxon>
        <taxon>Chelicerata</taxon>
        <taxon>Arachnida</taxon>
        <taxon>Araneae</taxon>
        <taxon>Araneomorphae</taxon>
        <taxon>Entelegynae</taxon>
        <taxon>Araneoidea</taxon>
        <taxon>Araneidae</taxon>
        <taxon>Araneus</taxon>
    </lineage>
</organism>
<accession>A0A4Y2FBY8</accession>
<name>A0A4Y2FBY8_ARAVE</name>
<gene>
    <name evidence="1" type="ORF">AVEN_72836_1</name>
</gene>
<dbReference type="AlphaFoldDB" id="A0A4Y2FBY8"/>
<proteinExistence type="predicted"/>
<sequence length="89" mass="9746">MGTVVSYKMVLTGPCTNRVSCHQRCVQQNHTSITASSAKARTGMLSRVNSHPRIRDASSPGGGRKKYALKVILPLSPEILLEVRNKLSR</sequence>
<evidence type="ECO:0000313" key="2">
    <source>
        <dbReference type="Proteomes" id="UP000499080"/>
    </source>
</evidence>